<name>A0ABV6LCN1_9SPHI</name>
<keyword evidence="3" id="KW-0540">Nuclease</keyword>
<keyword evidence="4" id="KW-0479">Metal-binding</keyword>
<dbReference type="CDD" id="cd18738">
    <property type="entry name" value="PIN_VapC4-5_FitB-like"/>
    <property type="match status" value="1"/>
</dbReference>
<comment type="similarity">
    <text evidence="7">Belongs to the PINc/VapC protein family.</text>
</comment>
<comment type="cofactor">
    <cofactor evidence="1">
        <name>Mg(2+)</name>
        <dbReference type="ChEBI" id="CHEBI:18420"/>
    </cofactor>
</comment>
<dbReference type="Proteomes" id="UP001589828">
    <property type="component" value="Unassembled WGS sequence"/>
</dbReference>
<comment type="caution">
    <text evidence="9">The sequence shown here is derived from an EMBL/GenBank/DDBJ whole genome shotgun (WGS) entry which is preliminary data.</text>
</comment>
<evidence type="ECO:0000313" key="9">
    <source>
        <dbReference type="EMBL" id="MFC0517237.1"/>
    </source>
</evidence>
<protein>
    <submittedName>
        <fullName evidence="9">Type II toxin-antitoxin system VapC family toxin</fullName>
    </submittedName>
</protein>
<dbReference type="InterPro" id="IPR050556">
    <property type="entry name" value="Type_II_TA_system_RNase"/>
</dbReference>
<accession>A0ABV6LCN1</accession>
<evidence type="ECO:0000256" key="7">
    <source>
        <dbReference type="ARBA" id="ARBA00038093"/>
    </source>
</evidence>
<evidence type="ECO:0000256" key="4">
    <source>
        <dbReference type="ARBA" id="ARBA00022723"/>
    </source>
</evidence>
<dbReference type="EMBL" id="JBHLTS010000072">
    <property type="protein sequence ID" value="MFC0517237.1"/>
    <property type="molecule type" value="Genomic_DNA"/>
</dbReference>
<dbReference type="PANTHER" id="PTHR33653">
    <property type="entry name" value="RIBONUCLEASE VAPC2"/>
    <property type="match status" value="1"/>
</dbReference>
<dbReference type="SMART" id="SM00670">
    <property type="entry name" value="PINc"/>
    <property type="match status" value="1"/>
</dbReference>
<dbReference type="PANTHER" id="PTHR33653:SF1">
    <property type="entry name" value="RIBONUCLEASE VAPC2"/>
    <property type="match status" value="1"/>
</dbReference>
<dbReference type="SUPFAM" id="SSF88723">
    <property type="entry name" value="PIN domain-like"/>
    <property type="match status" value="1"/>
</dbReference>
<reference evidence="9 10" key="1">
    <citation type="submission" date="2024-09" db="EMBL/GenBank/DDBJ databases">
        <authorList>
            <person name="Sun Q."/>
            <person name="Mori K."/>
        </authorList>
    </citation>
    <scope>NUCLEOTIDE SEQUENCE [LARGE SCALE GENOMIC DNA]</scope>
    <source>
        <strain evidence="9 10">NCAIM B.02415</strain>
    </source>
</reference>
<dbReference type="InterPro" id="IPR029060">
    <property type="entry name" value="PIN-like_dom_sf"/>
</dbReference>
<dbReference type="InterPro" id="IPR002716">
    <property type="entry name" value="PIN_dom"/>
</dbReference>
<dbReference type="Pfam" id="PF01850">
    <property type="entry name" value="PIN"/>
    <property type="match status" value="1"/>
</dbReference>
<gene>
    <name evidence="9" type="ORF">ACFFGT_23710</name>
</gene>
<dbReference type="Gene3D" id="3.40.50.1010">
    <property type="entry name" value="5'-nuclease"/>
    <property type="match status" value="1"/>
</dbReference>
<evidence type="ECO:0000259" key="8">
    <source>
        <dbReference type="SMART" id="SM00670"/>
    </source>
</evidence>
<keyword evidence="5" id="KW-0378">Hydrolase</keyword>
<evidence type="ECO:0000313" key="10">
    <source>
        <dbReference type="Proteomes" id="UP001589828"/>
    </source>
</evidence>
<proteinExistence type="inferred from homology"/>
<sequence>MSGKEILVDTNILLYLLDGNDTIAEILNGKNIFISFITELELLGFKDLTEKEEKEILNLLDDCSIIPMNNHLKDKCIEIKRKYNLKLPDAIIAATAISFNLPFITSDKQFKTVNNLKLIAYEV</sequence>
<evidence type="ECO:0000256" key="2">
    <source>
        <dbReference type="ARBA" id="ARBA00022649"/>
    </source>
</evidence>
<keyword evidence="10" id="KW-1185">Reference proteome</keyword>
<evidence type="ECO:0000256" key="3">
    <source>
        <dbReference type="ARBA" id="ARBA00022722"/>
    </source>
</evidence>
<evidence type="ECO:0000256" key="1">
    <source>
        <dbReference type="ARBA" id="ARBA00001946"/>
    </source>
</evidence>
<keyword evidence="6" id="KW-0460">Magnesium</keyword>
<evidence type="ECO:0000256" key="6">
    <source>
        <dbReference type="ARBA" id="ARBA00022842"/>
    </source>
</evidence>
<dbReference type="RefSeq" id="WP_377024995.1">
    <property type="nucleotide sequence ID" value="NZ_JBHLTS010000072.1"/>
</dbReference>
<organism evidence="9 10">
    <name type="scientific">Mucilaginibacter angelicae</name>
    <dbReference type="NCBI Taxonomy" id="869718"/>
    <lineage>
        <taxon>Bacteria</taxon>
        <taxon>Pseudomonadati</taxon>
        <taxon>Bacteroidota</taxon>
        <taxon>Sphingobacteriia</taxon>
        <taxon>Sphingobacteriales</taxon>
        <taxon>Sphingobacteriaceae</taxon>
        <taxon>Mucilaginibacter</taxon>
    </lineage>
</organism>
<keyword evidence="2" id="KW-1277">Toxin-antitoxin system</keyword>
<feature type="domain" description="PIN" evidence="8">
    <location>
        <begin position="4"/>
        <end position="112"/>
    </location>
</feature>
<evidence type="ECO:0000256" key="5">
    <source>
        <dbReference type="ARBA" id="ARBA00022801"/>
    </source>
</evidence>